<evidence type="ECO:0000256" key="1">
    <source>
        <dbReference type="SAM" id="MobiDB-lite"/>
    </source>
</evidence>
<name>A0A426XIN4_ENSVE</name>
<dbReference type="AlphaFoldDB" id="A0A426XIN4"/>
<feature type="compositionally biased region" description="Basic and acidic residues" evidence="1">
    <location>
        <begin position="78"/>
        <end position="93"/>
    </location>
</feature>
<organism evidence="2 3">
    <name type="scientific">Ensete ventricosum</name>
    <name type="common">Abyssinian banana</name>
    <name type="synonym">Musa ensete</name>
    <dbReference type="NCBI Taxonomy" id="4639"/>
    <lineage>
        <taxon>Eukaryota</taxon>
        <taxon>Viridiplantae</taxon>
        <taxon>Streptophyta</taxon>
        <taxon>Embryophyta</taxon>
        <taxon>Tracheophyta</taxon>
        <taxon>Spermatophyta</taxon>
        <taxon>Magnoliopsida</taxon>
        <taxon>Liliopsida</taxon>
        <taxon>Zingiberales</taxon>
        <taxon>Musaceae</taxon>
        <taxon>Ensete</taxon>
    </lineage>
</organism>
<gene>
    <name evidence="2" type="ORF">B296_00040793</name>
</gene>
<evidence type="ECO:0000313" key="2">
    <source>
        <dbReference type="EMBL" id="RRT39368.1"/>
    </source>
</evidence>
<feature type="region of interest" description="Disordered" evidence="1">
    <location>
        <begin position="63"/>
        <end position="106"/>
    </location>
</feature>
<proteinExistence type="predicted"/>
<sequence>MTLPSPTPINVAWRVMLLPHAAAAAHPPYVSIISRGMTKVRLGVLTSSPLTGIKHPFRGHIGLPHPDEAFVQNPSTYPEKEEPKVRSRADPADLSRASQPLFDKRE</sequence>
<protein>
    <submittedName>
        <fullName evidence="2">Uncharacterized protein</fullName>
    </submittedName>
</protein>
<evidence type="ECO:0000313" key="3">
    <source>
        <dbReference type="Proteomes" id="UP000287651"/>
    </source>
</evidence>
<dbReference type="Proteomes" id="UP000287651">
    <property type="component" value="Unassembled WGS sequence"/>
</dbReference>
<dbReference type="EMBL" id="AMZH03020242">
    <property type="protein sequence ID" value="RRT39368.1"/>
    <property type="molecule type" value="Genomic_DNA"/>
</dbReference>
<comment type="caution">
    <text evidence="2">The sequence shown here is derived from an EMBL/GenBank/DDBJ whole genome shotgun (WGS) entry which is preliminary data.</text>
</comment>
<reference evidence="2 3" key="1">
    <citation type="journal article" date="2014" name="Agronomy (Basel)">
        <title>A Draft Genome Sequence for Ensete ventricosum, the Drought-Tolerant Tree Against Hunger.</title>
        <authorList>
            <person name="Harrison J."/>
            <person name="Moore K.A."/>
            <person name="Paszkiewicz K."/>
            <person name="Jones T."/>
            <person name="Grant M."/>
            <person name="Ambacheew D."/>
            <person name="Muzemil S."/>
            <person name="Studholme D.J."/>
        </authorList>
    </citation>
    <scope>NUCLEOTIDE SEQUENCE [LARGE SCALE GENOMIC DNA]</scope>
</reference>
<accession>A0A426XIN4</accession>